<organism evidence="2 3">
    <name type="scientific">Bifidobacterium thermophilum</name>
    <dbReference type="NCBI Taxonomy" id="33905"/>
    <lineage>
        <taxon>Bacteria</taxon>
        <taxon>Bacillati</taxon>
        <taxon>Actinomycetota</taxon>
        <taxon>Actinomycetes</taxon>
        <taxon>Bifidobacteriales</taxon>
        <taxon>Bifidobacteriaceae</taxon>
        <taxon>Bifidobacterium</taxon>
    </lineage>
</organism>
<evidence type="ECO:0000313" key="2">
    <source>
        <dbReference type="EMBL" id="NME61364.1"/>
    </source>
</evidence>
<reference evidence="2 3" key="1">
    <citation type="submission" date="2020-04" db="EMBL/GenBank/DDBJ databases">
        <authorList>
            <person name="Hitch T.C.A."/>
            <person name="Wylensek D."/>
            <person name="Clavel T."/>
        </authorList>
    </citation>
    <scope>NUCLEOTIDE SEQUENCE [LARGE SCALE GENOMIC DNA]</scope>
    <source>
        <strain evidence="2 3">BSM-130-P53-3C</strain>
    </source>
</reference>
<dbReference type="RefSeq" id="WP_168983653.1">
    <property type="nucleotide sequence ID" value="NZ_JABAGI010000001.1"/>
</dbReference>
<accession>A0A7X9NQE7</accession>
<comment type="caution">
    <text evidence="2">The sequence shown here is derived from an EMBL/GenBank/DDBJ whole genome shotgun (WGS) entry which is preliminary data.</text>
</comment>
<sequence>MPNLHKSETYAPHPRNTAGHAEKAVNRNADNAIIRHDDTTEIRSGIPASNQLQSAKHQGKISNG</sequence>
<dbReference type="Proteomes" id="UP000588369">
    <property type="component" value="Unassembled WGS sequence"/>
</dbReference>
<feature type="compositionally biased region" description="Polar residues" evidence="1">
    <location>
        <begin position="47"/>
        <end position="64"/>
    </location>
</feature>
<protein>
    <submittedName>
        <fullName evidence="2">Uncharacterized protein</fullName>
    </submittedName>
</protein>
<dbReference type="AlphaFoldDB" id="A0A7X9NQE7"/>
<gene>
    <name evidence="2" type="ORF">HF844_00865</name>
</gene>
<evidence type="ECO:0000313" key="3">
    <source>
        <dbReference type="Proteomes" id="UP000588369"/>
    </source>
</evidence>
<dbReference type="EMBL" id="JABAGI010000001">
    <property type="protein sequence ID" value="NME61364.1"/>
    <property type="molecule type" value="Genomic_DNA"/>
</dbReference>
<evidence type="ECO:0000256" key="1">
    <source>
        <dbReference type="SAM" id="MobiDB-lite"/>
    </source>
</evidence>
<feature type="region of interest" description="Disordered" evidence="1">
    <location>
        <begin position="1"/>
        <end position="64"/>
    </location>
</feature>
<proteinExistence type="predicted"/>
<name>A0A7X9NQE7_9BIFI</name>